<dbReference type="AlphaFoldDB" id="A0A8J2LHI7"/>
<keyword evidence="3" id="KW-1185">Reference proteome</keyword>
<organism evidence="2 3">
    <name type="scientific">Allacma fusca</name>
    <dbReference type="NCBI Taxonomy" id="39272"/>
    <lineage>
        <taxon>Eukaryota</taxon>
        <taxon>Metazoa</taxon>
        <taxon>Ecdysozoa</taxon>
        <taxon>Arthropoda</taxon>
        <taxon>Hexapoda</taxon>
        <taxon>Collembola</taxon>
        <taxon>Symphypleona</taxon>
        <taxon>Sminthuridae</taxon>
        <taxon>Allacma</taxon>
    </lineage>
</organism>
<reference evidence="2" key="1">
    <citation type="submission" date="2021-06" db="EMBL/GenBank/DDBJ databases">
        <authorList>
            <person name="Hodson N. C."/>
            <person name="Mongue J. A."/>
            <person name="Jaron S. K."/>
        </authorList>
    </citation>
    <scope>NUCLEOTIDE SEQUENCE</scope>
</reference>
<proteinExistence type="predicted"/>
<gene>
    <name evidence="2" type="ORF">AFUS01_LOCUS33160</name>
</gene>
<feature type="region of interest" description="Disordered" evidence="1">
    <location>
        <begin position="56"/>
        <end position="88"/>
    </location>
</feature>
<evidence type="ECO:0000313" key="2">
    <source>
        <dbReference type="EMBL" id="CAG7822919.1"/>
    </source>
</evidence>
<protein>
    <submittedName>
        <fullName evidence="2">Uncharacterized protein</fullName>
    </submittedName>
</protein>
<evidence type="ECO:0000256" key="1">
    <source>
        <dbReference type="SAM" id="MobiDB-lite"/>
    </source>
</evidence>
<evidence type="ECO:0000313" key="3">
    <source>
        <dbReference type="Proteomes" id="UP000708208"/>
    </source>
</evidence>
<name>A0A8J2LHI7_9HEXA</name>
<sequence length="88" mass="10100">MDFKSKDILVKKLRALNDKDFYDVFTAACPKHKDRPADLVKNVMNYWRHQGCKCKKCSSSSVSCSEDRGTVSSRQSMQPPRGCRPAWE</sequence>
<dbReference type="EMBL" id="CAJVCH010527816">
    <property type="protein sequence ID" value="CAG7822919.1"/>
    <property type="molecule type" value="Genomic_DNA"/>
</dbReference>
<comment type="caution">
    <text evidence="2">The sequence shown here is derived from an EMBL/GenBank/DDBJ whole genome shotgun (WGS) entry which is preliminary data.</text>
</comment>
<feature type="non-terminal residue" evidence="2">
    <location>
        <position position="1"/>
    </location>
</feature>
<accession>A0A8J2LHI7</accession>
<dbReference type="Proteomes" id="UP000708208">
    <property type="component" value="Unassembled WGS sequence"/>
</dbReference>